<dbReference type="Proteomes" id="UP000489600">
    <property type="component" value="Unassembled WGS sequence"/>
</dbReference>
<feature type="domain" description="Agenet" evidence="1">
    <location>
        <begin position="20"/>
        <end position="79"/>
    </location>
</feature>
<gene>
    <name evidence="2" type="ORF">ANE_LOCUS23125</name>
</gene>
<dbReference type="EMBL" id="CABITT030000007">
    <property type="protein sequence ID" value="VVB12681.1"/>
    <property type="molecule type" value="Genomic_DNA"/>
</dbReference>
<proteinExistence type="predicted"/>
<dbReference type="OrthoDB" id="2020707at2759"/>
<name>A0A565CGQ7_9BRAS</name>
<keyword evidence="3" id="KW-1185">Reference proteome</keyword>
<organism evidence="2 3">
    <name type="scientific">Arabis nemorensis</name>
    <dbReference type="NCBI Taxonomy" id="586526"/>
    <lineage>
        <taxon>Eukaryota</taxon>
        <taxon>Viridiplantae</taxon>
        <taxon>Streptophyta</taxon>
        <taxon>Embryophyta</taxon>
        <taxon>Tracheophyta</taxon>
        <taxon>Spermatophyta</taxon>
        <taxon>Magnoliopsida</taxon>
        <taxon>eudicotyledons</taxon>
        <taxon>Gunneridae</taxon>
        <taxon>Pentapetalae</taxon>
        <taxon>rosids</taxon>
        <taxon>malvids</taxon>
        <taxon>Brassicales</taxon>
        <taxon>Brassicaceae</taxon>
        <taxon>Arabideae</taxon>
        <taxon>Arabis</taxon>
    </lineage>
</organism>
<accession>A0A565CGQ7</accession>
<dbReference type="PANTHER" id="PTHR31917">
    <property type="entry name" value="AGENET DOMAIN-CONTAINING PROTEIN-RELATED"/>
    <property type="match status" value="1"/>
</dbReference>
<reference evidence="2" key="1">
    <citation type="submission" date="2019-07" db="EMBL/GenBank/DDBJ databases">
        <authorList>
            <person name="Dittberner H."/>
        </authorList>
    </citation>
    <scope>NUCLEOTIDE SEQUENCE [LARGE SCALE GENOMIC DNA]</scope>
</reference>
<dbReference type="PANTHER" id="PTHR31917:SF147">
    <property type="entry name" value="AGENET DOMAIN-CONTAINING PROTEIN"/>
    <property type="match status" value="1"/>
</dbReference>
<feature type="domain" description="Agenet" evidence="1">
    <location>
        <begin position="97"/>
        <end position="141"/>
    </location>
</feature>
<dbReference type="AlphaFoldDB" id="A0A565CGQ7"/>
<evidence type="ECO:0000259" key="1">
    <source>
        <dbReference type="SMART" id="SM00743"/>
    </source>
</evidence>
<protein>
    <recommendedName>
        <fullName evidence="1">Agenet domain-containing protein</fullName>
    </recommendedName>
</protein>
<dbReference type="CDD" id="cd20406">
    <property type="entry name" value="Tudor_Agenet_AtDUF_rpt2_4"/>
    <property type="match status" value="1"/>
</dbReference>
<dbReference type="InterPro" id="IPR014002">
    <property type="entry name" value="Agenet_dom_plant"/>
</dbReference>
<dbReference type="InterPro" id="IPR008395">
    <property type="entry name" value="Agenet-like_dom"/>
</dbReference>
<dbReference type="SMART" id="SM00743">
    <property type="entry name" value="Agenet"/>
    <property type="match status" value="2"/>
</dbReference>
<sequence>MKEYVVPTRLRPSPPCEPNRSFKAGDEVDVFRESEGCWVRGKVTADLGDSRYIVGFHGNNRPETEVDHFNLRLHRGWEDGVWVPSSLPQLLFVLQTYQYEKEAIVEVTSEDDEAYKGSWYCARVVSVLEAQNMRPVPPQALSSVACYETGDEVDAWFNKRWSIGRVSKVLGNDLENFIELVDKPCS</sequence>
<comment type="caution">
    <text evidence="2">The sequence shown here is derived from an EMBL/GenBank/DDBJ whole genome shotgun (WGS) entry which is preliminary data.</text>
</comment>
<evidence type="ECO:0000313" key="3">
    <source>
        <dbReference type="Proteomes" id="UP000489600"/>
    </source>
</evidence>
<dbReference type="Pfam" id="PF05641">
    <property type="entry name" value="Agenet"/>
    <property type="match status" value="2"/>
</dbReference>
<evidence type="ECO:0000313" key="2">
    <source>
        <dbReference type="EMBL" id="VVB12681.1"/>
    </source>
</evidence>